<dbReference type="AlphaFoldDB" id="A0A074JVF6"/>
<dbReference type="GO" id="GO:0000160">
    <property type="term" value="P:phosphorelay signal transduction system"/>
    <property type="evidence" value="ECO:0007669"/>
    <property type="project" value="UniProtKB-KW"/>
</dbReference>
<dbReference type="InterPro" id="IPR036641">
    <property type="entry name" value="HPT_dom_sf"/>
</dbReference>
<gene>
    <name evidence="4" type="ORF">DT23_18570</name>
</gene>
<organism evidence="4 5">
    <name type="scientific">Thioclava indica</name>
    <dbReference type="NCBI Taxonomy" id="1353528"/>
    <lineage>
        <taxon>Bacteria</taxon>
        <taxon>Pseudomonadati</taxon>
        <taxon>Pseudomonadota</taxon>
        <taxon>Alphaproteobacteria</taxon>
        <taxon>Rhodobacterales</taxon>
        <taxon>Paracoccaceae</taxon>
        <taxon>Thioclava</taxon>
    </lineage>
</organism>
<keyword evidence="1" id="KW-0902">Two-component regulatory system</keyword>
<evidence type="ECO:0000256" key="2">
    <source>
        <dbReference type="PROSITE-ProRule" id="PRU00110"/>
    </source>
</evidence>
<evidence type="ECO:0000256" key="1">
    <source>
        <dbReference type="ARBA" id="ARBA00023012"/>
    </source>
</evidence>
<dbReference type="GO" id="GO:0004672">
    <property type="term" value="F:protein kinase activity"/>
    <property type="evidence" value="ECO:0007669"/>
    <property type="project" value="UniProtKB-ARBA"/>
</dbReference>
<dbReference type="Proteomes" id="UP000027471">
    <property type="component" value="Unassembled WGS sequence"/>
</dbReference>
<evidence type="ECO:0000259" key="3">
    <source>
        <dbReference type="PROSITE" id="PS50894"/>
    </source>
</evidence>
<protein>
    <recommendedName>
        <fullName evidence="3">HPt domain-containing protein</fullName>
    </recommendedName>
</protein>
<dbReference type="InterPro" id="IPR008207">
    <property type="entry name" value="Sig_transdc_His_kin_Hpt_dom"/>
</dbReference>
<dbReference type="OrthoDB" id="7876199at2"/>
<dbReference type="SUPFAM" id="SSF47226">
    <property type="entry name" value="Histidine-containing phosphotransfer domain, HPT domain"/>
    <property type="match status" value="1"/>
</dbReference>
<keyword evidence="2" id="KW-0597">Phosphoprotein</keyword>
<name>A0A074JVF6_9RHOB</name>
<dbReference type="Pfam" id="PF01627">
    <property type="entry name" value="Hpt"/>
    <property type="match status" value="1"/>
</dbReference>
<dbReference type="EMBL" id="AUNB01000070">
    <property type="protein sequence ID" value="KEO53327.1"/>
    <property type="molecule type" value="Genomic_DNA"/>
</dbReference>
<comment type="caution">
    <text evidence="4">The sequence shown here is derived from an EMBL/GenBank/DDBJ whole genome shotgun (WGS) entry which is preliminary data.</text>
</comment>
<evidence type="ECO:0000313" key="4">
    <source>
        <dbReference type="EMBL" id="KEO53327.1"/>
    </source>
</evidence>
<sequence length="120" mass="12744">MVNVQTENHGVNLVIAQIRRDFVASLLQRSLTLEALKLAAAAAQDKDQAVFEIGAMAHKIAGVAGTLGFDRLSEISLALDTLIGPAGGGNHATTESWTKVQDLVETLLDEMEALMDQADS</sequence>
<keyword evidence="5" id="KW-1185">Reference proteome</keyword>
<feature type="modified residue" description="Phosphohistidine" evidence="2">
    <location>
        <position position="58"/>
    </location>
</feature>
<reference evidence="4 5" key="1">
    <citation type="journal article" date="2015" name="Antonie Van Leeuwenhoek">
        <title>Thioclava indica sp. nov., isolated from surface seawater of the Indian Ocean.</title>
        <authorList>
            <person name="Liu Y."/>
            <person name="Lai Q."/>
            <person name="Du J."/>
            <person name="Xu H."/>
            <person name="Jiang L."/>
            <person name="Shao Z."/>
        </authorList>
    </citation>
    <scope>NUCLEOTIDE SEQUENCE [LARGE SCALE GENOMIC DNA]</scope>
    <source>
        <strain evidence="4 5">DT23-4</strain>
    </source>
</reference>
<dbReference type="PROSITE" id="PS50894">
    <property type="entry name" value="HPT"/>
    <property type="match status" value="1"/>
</dbReference>
<dbReference type="Gene3D" id="1.20.120.160">
    <property type="entry name" value="HPT domain"/>
    <property type="match status" value="1"/>
</dbReference>
<dbReference type="RefSeq" id="WP_038132870.1">
    <property type="nucleotide sequence ID" value="NZ_AUNB01000070.1"/>
</dbReference>
<dbReference type="STRING" id="1353528.DT23_18570"/>
<accession>A0A074JVF6</accession>
<feature type="domain" description="HPt" evidence="3">
    <location>
        <begin position="15"/>
        <end position="120"/>
    </location>
</feature>
<evidence type="ECO:0000313" key="5">
    <source>
        <dbReference type="Proteomes" id="UP000027471"/>
    </source>
</evidence>
<proteinExistence type="predicted"/>